<keyword evidence="3" id="KW-1185">Reference proteome</keyword>
<dbReference type="Proteomes" id="UP000030889">
    <property type="component" value="Unassembled WGS sequence"/>
</dbReference>
<organism evidence="2 3">
    <name type="scientific">Alistipes inops</name>
    <dbReference type="NCBI Taxonomy" id="1501391"/>
    <lineage>
        <taxon>Bacteria</taxon>
        <taxon>Pseudomonadati</taxon>
        <taxon>Bacteroidota</taxon>
        <taxon>Bacteroidia</taxon>
        <taxon>Bacteroidales</taxon>
        <taxon>Rikenellaceae</taxon>
        <taxon>Alistipes</taxon>
    </lineage>
</organism>
<dbReference type="RefSeq" id="WP_035473378.1">
    <property type="nucleotide sequence ID" value="NZ_JRGF01000006.1"/>
</dbReference>
<proteinExistence type="inferred from homology"/>
<comment type="caution">
    <text evidence="2">The sequence shown here is derived from an EMBL/GenBank/DDBJ whole genome shotgun (WGS) entry which is preliminary data.</text>
</comment>
<dbReference type="InterPro" id="IPR021458">
    <property type="entry name" value="Rv0495c"/>
</dbReference>
<evidence type="ECO:0008006" key="4">
    <source>
        <dbReference type="Google" id="ProtNLM"/>
    </source>
</evidence>
<gene>
    <name evidence="2" type="ORF">LG35_06440</name>
</gene>
<evidence type="ECO:0000313" key="3">
    <source>
        <dbReference type="Proteomes" id="UP000030889"/>
    </source>
</evidence>
<sequence>MIEIEERIVVTDILTERFCCDLAACRGMCCVEGNAGAPLEKEELAVLEREYERFSPYMTEEGRQAVAQQGFFVIDGDGDYTTPLIGDADCAYACRENGTTLCAIEKAWHEGRTAFRKPVSCHLYPIRVTKFSDGSEGLHYHRWDICAPARRYGRKTGIRVYESLREPIIRKFGAEFYKELDAAAKYMEKEYRTE</sequence>
<dbReference type="EMBL" id="JRGF01000006">
    <property type="protein sequence ID" value="KHE42182.1"/>
    <property type="molecule type" value="Genomic_DNA"/>
</dbReference>
<evidence type="ECO:0000313" key="2">
    <source>
        <dbReference type="EMBL" id="KHE42182.1"/>
    </source>
</evidence>
<name>A0ABR4YJ30_9BACT</name>
<accession>A0ABR4YJ30</accession>
<protein>
    <recommendedName>
        <fullName evidence="4">DUF3109 family protein</fullName>
    </recommendedName>
</protein>
<evidence type="ECO:0000256" key="1">
    <source>
        <dbReference type="ARBA" id="ARBA00093770"/>
    </source>
</evidence>
<dbReference type="Pfam" id="PF11307">
    <property type="entry name" value="DUF3109"/>
    <property type="match status" value="1"/>
</dbReference>
<comment type="similarity">
    <text evidence="1">Belongs to the Rv0495c family.</text>
</comment>
<reference evidence="2 3" key="1">
    <citation type="submission" date="2014-09" db="EMBL/GenBank/DDBJ databases">
        <title>Alistipes sp. 627, sp. nov., a novel member of the family Rikenellaceae isolated from human faeces.</title>
        <authorList>
            <person name="Shkoporov A.N."/>
            <person name="Chaplin A.V."/>
            <person name="Motuzova O.V."/>
            <person name="Kafarskaia L.I."/>
            <person name="Khokhlova E.V."/>
            <person name="Efimov B.A."/>
        </authorList>
    </citation>
    <scope>NUCLEOTIDE SEQUENCE [LARGE SCALE GENOMIC DNA]</scope>
    <source>
        <strain evidence="2 3">627</strain>
    </source>
</reference>